<dbReference type="InParanoid" id="A0A409XXJ6"/>
<dbReference type="AlphaFoldDB" id="A0A409XXJ6"/>
<organism evidence="3 4">
    <name type="scientific">Gymnopilus dilepis</name>
    <dbReference type="NCBI Taxonomy" id="231916"/>
    <lineage>
        <taxon>Eukaryota</taxon>
        <taxon>Fungi</taxon>
        <taxon>Dikarya</taxon>
        <taxon>Basidiomycota</taxon>
        <taxon>Agaricomycotina</taxon>
        <taxon>Agaricomycetes</taxon>
        <taxon>Agaricomycetidae</taxon>
        <taxon>Agaricales</taxon>
        <taxon>Agaricineae</taxon>
        <taxon>Hymenogastraceae</taxon>
        <taxon>Gymnopilus</taxon>
    </lineage>
</organism>
<feature type="region of interest" description="Disordered" evidence="2">
    <location>
        <begin position="195"/>
        <end position="219"/>
    </location>
</feature>
<evidence type="ECO:0000256" key="2">
    <source>
        <dbReference type="SAM" id="MobiDB-lite"/>
    </source>
</evidence>
<reference evidence="3 4" key="1">
    <citation type="journal article" date="2018" name="Evol. Lett.">
        <title>Horizontal gene cluster transfer increased hallucinogenic mushroom diversity.</title>
        <authorList>
            <person name="Reynolds H.T."/>
            <person name="Vijayakumar V."/>
            <person name="Gluck-Thaler E."/>
            <person name="Korotkin H.B."/>
            <person name="Matheny P.B."/>
            <person name="Slot J.C."/>
        </authorList>
    </citation>
    <scope>NUCLEOTIDE SEQUENCE [LARGE SCALE GENOMIC DNA]</scope>
    <source>
        <strain evidence="3 4">SRW20</strain>
    </source>
</reference>
<dbReference type="STRING" id="231916.A0A409XXJ6"/>
<dbReference type="PANTHER" id="PTHR43539">
    <property type="entry name" value="FLAVIN-BINDING MONOOXYGENASE-LIKE PROTEIN (AFU_ORTHOLOGUE AFUA_4G09220)"/>
    <property type="match status" value="1"/>
</dbReference>
<dbReference type="SUPFAM" id="SSF51905">
    <property type="entry name" value="FAD/NAD(P)-binding domain"/>
    <property type="match status" value="2"/>
</dbReference>
<feature type="region of interest" description="Disordered" evidence="2">
    <location>
        <begin position="1"/>
        <end position="25"/>
    </location>
</feature>
<dbReference type="InterPro" id="IPR036188">
    <property type="entry name" value="FAD/NAD-bd_sf"/>
</dbReference>
<dbReference type="InterPro" id="IPR050982">
    <property type="entry name" value="Auxin_biosynth/cation_transpt"/>
</dbReference>
<evidence type="ECO:0000256" key="1">
    <source>
        <dbReference type="ARBA" id="ARBA00023002"/>
    </source>
</evidence>
<dbReference type="OrthoDB" id="74360at2759"/>
<dbReference type="Pfam" id="PF13738">
    <property type="entry name" value="Pyr_redox_3"/>
    <property type="match status" value="1"/>
</dbReference>
<evidence type="ECO:0008006" key="5">
    <source>
        <dbReference type="Google" id="ProtNLM"/>
    </source>
</evidence>
<accession>A0A409XXJ6</accession>
<gene>
    <name evidence="3" type="ORF">CVT26_008474</name>
</gene>
<dbReference type="Gene3D" id="3.50.50.60">
    <property type="entry name" value="FAD/NAD(P)-binding domain"/>
    <property type="match status" value="1"/>
</dbReference>
<evidence type="ECO:0000313" key="3">
    <source>
        <dbReference type="EMBL" id="PPQ95455.1"/>
    </source>
</evidence>
<dbReference type="PANTHER" id="PTHR43539:SF26">
    <property type="entry name" value="MONOOXYGENASE, PUTATIVE-RELATED"/>
    <property type="match status" value="1"/>
</dbReference>
<evidence type="ECO:0000313" key="4">
    <source>
        <dbReference type="Proteomes" id="UP000284706"/>
    </source>
</evidence>
<sequence>MQTSADTPPSLPLGPEASLPTLPRLGQPHISEDLNAVEVASQWLNSFAEYAQQGDVNGILGLLVSSSFSLNFFESPEHVDPTAPQDIPLYWRDILALTWDIRTFEGTEKIKQFLSSQLPLSEISKVQLQTDVPPQLQRPFPDLAWIQLLFKFETKAGLCSGVARLVPISDKETQDVIWKAFNVFTNLEELKGFPEKLGPRRNQEPNHGKWETGRKKENSFEGKDPTVLIIGGGHSGLDTAARLKALDVPTLVIEKNAKIGDNWRSRYEALCLHDPVWYDHLPYMPYPPTWPVYTPAKKLANWLEFYADALELNIWTSSTVTAATQDPETKTWSVTVKKADGSERIFKAKHVVLAIGFKGGLPYIPEIPAMTSFKGQILHSLHHEKATDHAGKKVVVIGSCTSAHDICVDYADHGIDVTMFQRSSTYVMSTKNGIPMLLGGLYSESGPPTELADRLNNSMPNSFMAGITYRVSKLIAEADKEILDGLHKRGFRTNTGYKDCGLLFHVFTKAGGYYMGRLTHLSTVNHVKRGPSTDVGGSQYIIDGKIKLKNDSQIKEFTENGLKFENGSELNTDVVVFCTGLGNPRDSIRRIFGNAVADKSTQIWGLNEEGEISGCYRDIGFSGLYNIQGNLAMCRFFSKTLALQIKAIEEGIFGSRYSSD</sequence>
<dbReference type="Proteomes" id="UP000284706">
    <property type="component" value="Unassembled WGS sequence"/>
</dbReference>
<keyword evidence="4" id="KW-1185">Reference proteome</keyword>
<dbReference type="GO" id="GO:0004497">
    <property type="term" value="F:monooxygenase activity"/>
    <property type="evidence" value="ECO:0007669"/>
    <property type="project" value="TreeGrafter"/>
</dbReference>
<protein>
    <recommendedName>
        <fullName evidence="5">FAD/NAD(P)-binding domain-containing protein</fullName>
    </recommendedName>
</protein>
<name>A0A409XXJ6_9AGAR</name>
<proteinExistence type="predicted"/>
<keyword evidence="1" id="KW-0560">Oxidoreductase</keyword>
<dbReference type="GO" id="GO:0050660">
    <property type="term" value="F:flavin adenine dinucleotide binding"/>
    <property type="evidence" value="ECO:0007669"/>
    <property type="project" value="TreeGrafter"/>
</dbReference>
<dbReference type="EMBL" id="NHYE01001425">
    <property type="protein sequence ID" value="PPQ95455.1"/>
    <property type="molecule type" value="Genomic_DNA"/>
</dbReference>
<comment type="caution">
    <text evidence="3">The sequence shown here is derived from an EMBL/GenBank/DDBJ whole genome shotgun (WGS) entry which is preliminary data.</text>
</comment>